<dbReference type="PANTHER" id="PTHR48207">
    <property type="entry name" value="SUCCINATE--HYDROXYMETHYLGLUTARATE COA-TRANSFERASE"/>
    <property type="match status" value="1"/>
</dbReference>
<evidence type="ECO:0000313" key="2">
    <source>
        <dbReference type="EMBL" id="MBL0426470.1"/>
    </source>
</evidence>
<dbReference type="GO" id="GO:0016740">
    <property type="term" value="F:transferase activity"/>
    <property type="evidence" value="ECO:0007669"/>
    <property type="project" value="UniProtKB-KW"/>
</dbReference>
<organism evidence="2 3">
    <name type="scientific">Ramlibacter alkalitolerans</name>
    <dbReference type="NCBI Taxonomy" id="2039631"/>
    <lineage>
        <taxon>Bacteria</taxon>
        <taxon>Pseudomonadati</taxon>
        <taxon>Pseudomonadota</taxon>
        <taxon>Betaproteobacteria</taxon>
        <taxon>Burkholderiales</taxon>
        <taxon>Comamonadaceae</taxon>
        <taxon>Ramlibacter</taxon>
    </lineage>
</organism>
<gene>
    <name evidence="2" type="ORF">JI746_15255</name>
</gene>
<dbReference type="Gene3D" id="3.30.1540.10">
    <property type="entry name" value="formyl-coa transferase, domain 3"/>
    <property type="match status" value="1"/>
</dbReference>
<dbReference type="SUPFAM" id="SSF89796">
    <property type="entry name" value="CoA-transferase family III (CaiB/BaiF)"/>
    <property type="match status" value="1"/>
</dbReference>
<dbReference type="InterPro" id="IPR003673">
    <property type="entry name" value="CoA-Trfase_fam_III"/>
</dbReference>
<dbReference type="InterPro" id="IPR050483">
    <property type="entry name" value="CoA-transferase_III_domain"/>
</dbReference>
<dbReference type="InterPro" id="IPR023606">
    <property type="entry name" value="CoA-Trfase_III_dom_1_sf"/>
</dbReference>
<keyword evidence="3" id="KW-1185">Reference proteome</keyword>
<name>A0ABS1JQC9_9BURK</name>
<dbReference type="EMBL" id="JAEQND010000008">
    <property type="protein sequence ID" value="MBL0426470.1"/>
    <property type="molecule type" value="Genomic_DNA"/>
</dbReference>
<dbReference type="Gene3D" id="3.40.50.10540">
    <property type="entry name" value="Crotonobetainyl-coa:carnitine coa-transferase, domain 1"/>
    <property type="match status" value="1"/>
</dbReference>
<comment type="caution">
    <text evidence="2">The sequence shown here is derived from an EMBL/GenBank/DDBJ whole genome shotgun (WGS) entry which is preliminary data.</text>
</comment>
<keyword evidence="1 2" id="KW-0808">Transferase</keyword>
<evidence type="ECO:0000256" key="1">
    <source>
        <dbReference type="ARBA" id="ARBA00022679"/>
    </source>
</evidence>
<protein>
    <submittedName>
        <fullName evidence="2">CoA transferase</fullName>
    </submittedName>
</protein>
<dbReference type="PANTHER" id="PTHR48207:SF3">
    <property type="entry name" value="SUCCINATE--HYDROXYMETHYLGLUTARATE COA-TRANSFERASE"/>
    <property type="match status" value="1"/>
</dbReference>
<sequence length="401" mass="42639">MNDALAGLVVLDFSQVGAGPTCGMLLGDLGADVIKVEAPGGDIGRKLGPPWQNGESVVSMSFNRNKRSIAIDLKHPAGPKLARRLAAAADVVLESFRPGVMDRLGIGYAALREIHPRLVFCSVSAYGQTGPWRDKPGVDGIVQAVSGLMSNIGEEDSPPMKVQVPAADMTTGFLAFGAVLAALRVRDLTGQGQHLDVSLYNSALMLQQSALASYLASGEKPVRSGSAAPYSAPNEAYPTRDGWIMIAAYHEDRWKALCEVLGDPPLATDPRFATNPQRVANRKALTAELSTRLAAHGTLEWQERFETADIICAPIAGYDMVMDSPQLAHNGVLVETRNVDAGVVRMPGAAFGDRDAQSRVRRGPPAIGEHSREILGQFGVAAGDIDALLATGVVQQRKDKQ</sequence>
<evidence type="ECO:0000313" key="3">
    <source>
        <dbReference type="Proteomes" id="UP000622707"/>
    </source>
</evidence>
<proteinExistence type="predicted"/>
<accession>A0ABS1JQC9</accession>
<dbReference type="Proteomes" id="UP000622707">
    <property type="component" value="Unassembled WGS sequence"/>
</dbReference>
<reference evidence="2 3" key="1">
    <citation type="journal article" date="2017" name="Int. J. Syst. Evol. Microbiol.">
        <title>Ramlibacter alkalitolerans sp. nov., alkali-tolerant bacterium isolated from soil of ginseng.</title>
        <authorList>
            <person name="Lee D.H."/>
            <person name="Cha C.J."/>
        </authorList>
    </citation>
    <scope>NUCLEOTIDE SEQUENCE [LARGE SCALE GENOMIC DNA]</scope>
    <source>
        <strain evidence="2 3">KACC 19305</strain>
    </source>
</reference>
<dbReference type="InterPro" id="IPR044855">
    <property type="entry name" value="CoA-Trfase_III_dom3_sf"/>
</dbReference>
<dbReference type="Pfam" id="PF02515">
    <property type="entry name" value="CoA_transf_3"/>
    <property type="match status" value="1"/>
</dbReference>